<evidence type="ECO:0000313" key="11">
    <source>
        <dbReference type="EMBL" id="PZP56483.1"/>
    </source>
</evidence>
<feature type="transmembrane region" description="Helical" evidence="9">
    <location>
        <begin position="51"/>
        <end position="77"/>
    </location>
</feature>
<evidence type="ECO:0000256" key="1">
    <source>
        <dbReference type="ARBA" id="ARBA00004651"/>
    </source>
</evidence>
<evidence type="ECO:0000259" key="10">
    <source>
        <dbReference type="Pfam" id="PF00884"/>
    </source>
</evidence>
<comment type="subcellular location">
    <subcellularLocation>
        <location evidence="1">Cell membrane</location>
        <topology evidence="1">Multi-pass membrane protein</topology>
    </subcellularLocation>
</comment>
<dbReference type="CDD" id="cd16015">
    <property type="entry name" value="LTA_synthase"/>
    <property type="match status" value="1"/>
</dbReference>
<name>A0A2W5FN76_9BACT</name>
<organism evidence="11 12">
    <name type="scientific">Micavibrio aeruginosavorus</name>
    <dbReference type="NCBI Taxonomy" id="349221"/>
    <lineage>
        <taxon>Bacteria</taxon>
        <taxon>Pseudomonadati</taxon>
        <taxon>Bdellovibrionota</taxon>
        <taxon>Bdellovibrionia</taxon>
        <taxon>Bdellovibrionales</taxon>
        <taxon>Pseudobdellovibrionaceae</taxon>
        <taxon>Micavibrio</taxon>
    </lineage>
</organism>
<evidence type="ECO:0000256" key="4">
    <source>
        <dbReference type="ARBA" id="ARBA00022989"/>
    </source>
</evidence>
<keyword evidence="7" id="KW-0464">Manganese</keyword>
<evidence type="ECO:0000256" key="2">
    <source>
        <dbReference type="ARBA" id="ARBA00022475"/>
    </source>
</evidence>
<dbReference type="GO" id="GO:0005886">
    <property type="term" value="C:plasma membrane"/>
    <property type="evidence" value="ECO:0007669"/>
    <property type="project" value="UniProtKB-SubCell"/>
</dbReference>
<protein>
    <submittedName>
        <fullName evidence="11">Sulfatase</fullName>
    </submittedName>
</protein>
<keyword evidence="5 9" id="KW-0472">Membrane</keyword>
<dbReference type="Proteomes" id="UP000249739">
    <property type="component" value="Unassembled WGS sequence"/>
</dbReference>
<dbReference type="InterPro" id="IPR050448">
    <property type="entry name" value="OpgB/LTA_synthase_biosynth"/>
</dbReference>
<feature type="binding site" evidence="8">
    <location>
        <position position="288"/>
    </location>
    <ligand>
        <name>Mn(2+)</name>
        <dbReference type="ChEBI" id="CHEBI:29035"/>
    </ligand>
</feature>
<evidence type="ECO:0000256" key="5">
    <source>
        <dbReference type="ARBA" id="ARBA00023136"/>
    </source>
</evidence>
<feature type="active site" evidence="6">
    <location>
        <position position="328"/>
    </location>
</feature>
<dbReference type="Gene3D" id="3.30.1120.80">
    <property type="match status" value="1"/>
</dbReference>
<keyword evidence="4 9" id="KW-1133">Transmembrane helix</keyword>
<feature type="transmembrane region" description="Helical" evidence="9">
    <location>
        <begin position="89"/>
        <end position="113"/>
    </location>
</feature>
<feature type="binding site" evidence="8">
    <location>
        <position position="500"/>
    </location>
    <ligand>
        <name>Mn(2+)</name>
        <dbReference type="ChEBI" id="CHEBI:29035"/>
    </ligand>
</feature>
<dbReference type="InterPro" id="IPR012160">
    <property type="entry name" value="LtaS-like"/>
</dbReference>
<evidence type="ECO:0000313" key="12">
    <source>
        <dbReference type="Proteomes" id="UP000249739"/>
    </source>
</evidence>
<feature type="transmembrane region" description="Helical" evidence="9">
    <location>
        <begin position="174"/>
        <end position="197"/>
    </location>
</feature>
<feature type="binding site" evidence="7">
    <location>
        <position position="446"/>
    </location>
    <ligand>
        <name>substrate</name>
    </ligand>
</feature>
<proteinExistence type="predicted"/>
<dbReference type="EMBL" id="QFOT01000024">
    <property type="protein sequence ID" value="PZP56483.1"/>
    <property type="molecule type" value="Genomic_DNA"/>
</dbReference>
<dbReference type="PANTHER" id="PTHR47371:SF3">
    <property type="entry name" value="PHOSPHOGLYCEROL TRANSFERASE I"/>
    <property type="match status" value="1"/>
</dbReference>
<reference evidence="11 12" key="1">
    <citation type="submission" date="2017-08" db="EMBL/GenBank/DDBJ databases">
        <title>Infants hospitalized years apart are colonized by the same room-sourced microbial strains.</title>
        <authorList>
            <person name="Brooks B."/>
            <person name="Olm M.R."/>
            <person name="Firek B.A."/>
            <person name="Baker R."/>
            <person name="Thomas B.C."/>
            <person name="Morowitz M.J."/>
            <person name="Banfield J.F."/>
        </authorList>
    </citation>
    <scope>NUCLEOTIDE SEQUENCE [LARGE SCALE GENOMIC DNA]</scope>
    <source>
        <strain evidence="11">S2_006_000_R2_64</strain>
    </source>
</reference>
<dbReference type="PANTHER" id="PTHR47371">
    <property type="entry name" value="LIPOTEICHOIC ACID SYNTHASE"/>
    <property type="match status" value="1"/>
</dbReference>
<evidence type="ECO:0000256" key="7">
    <source>
        <dbReference type="PIRSR" id="PIRSR005091-2"/>
    </source>
</evidence>
<comment type="caution">
    <text evidence="11">The sequence shown here is derived from an EMBL/GenBank/DDBJ whole genome shotgun (WGS) entry which is preliminary data.</text>
</comment>
<dbReference type="InterPro" id="IPR000917">
    <property type="entry name" value="Sulfatase_N"/>
</dbReference>
<evidence type="ECO:0000256" key="8">
    <source>
        <dbReference type="PIRSR" id="PIRSR005091-3"/>
    </source>
</evidence>
<keyword evidence="2" id="KW-1003">Cell membrane</keyword>
<dbReference type="GO" id="GO:0046872">
    <property type="term" value="F:metal ion binding"/>
    <property type="evidence" value="ECO:0007669"/>
    <property type="project" value="UniProtKB-KW"/>
</dbReference>
<feature type="transmembrane region" description="Helical" evidence="9">
    <location>
        <begin position="144"/>
        <end position="162"/>
    </location>
</feature>
<dbReference type="InterPro" id="IPR017850">
    <property type="entry name" value="Alkaline_phosphatase_core_sf"/>
</dbReference>
<dbReference type="Gene3D" id="3.40.720.10">
    <property type="entry name" value="Alkaline Phosphatase, subunit A"/>
    <property type="match status" value="1"/>
</dbReference>
<sequence length="642" mass="73194">MNANKNSFFPWFDLTKPFATVFLIIQLLTRVGLLIYSGQYSDISVLQGVGVFIWGLLFDIQVLGFFLLPILVIHLFASRVRWLGKPLRITRLVFFALYTYIWLFTGVSEYFFWEEFGTRFNFIAVDYLVYTTEVIGNIKESYPLYHLLAAIAIMSLVATLLFKKKLWLDDTVVLVTPFPPVYGLALAAIPLILLSIINLDQVKLSNNQAVQELATNGTYDLFSAYRNNELSYKKFYLTHEEKEIGSKMRQLLAHKDSQFVSEDPDDITRLIKKNGPELHKNVVLIVMESMSADFMGVFGNRENLTPEMDALSKKGLFFTDLYATGTRTVRGLEAITLSVPPTPGQSILRRPDNGGLYSLGYVFQDRGYDTAFIYGGHGYFDNMNAFFSQNGFRIVDRHDFPDGDVTFSNVWGVADEDLYNQVMKQADNAYSKKQPFMYEVMTTSNHRPYTFPDNRIDLPSKTGGRSAGVKYADFAVGKFLRDAEKKPWFKNTIFVFVADHTAGAGGKIDLSPKKYHIPAIFYAPGFIKSQEYTQTSSQIDMAPTLLGLLNFSYYTKFFGKDLLDNTPTEARAFISNYQKVAYMKNGQLTVLEPREKVMFFSGEEVMSADQANKNLLDDAITYYQYSSEWKDRMKRISTAVKK</sequence>
<evidence type="ECO:0000256" key="3">
    <source>
        <dbReference type="ARBA" id="ARBA00022692"/>
    </source>
</evidence>
<dbReference type="AlphaFoldDB" id="A0A2W5FN76"/>
<evidence type="ECO:0000256" key="6">
    <source>
        <dbReference type="PIRSR" id="PIRSR005091-1"/>
    </source>
</evidence>
<dbReference type="Pfam" id="PF00884">
    <property type="entry name" value="Sulfatase"/>
    <property type="match status" value="1"/>
</dbReference>
<feature type="binding site" evidence="8">
    <location>
        <position position="499"/>
    </location>
    <ligand>
        <name>Mn(2+)</name>
        <dbReference type="ChEBI" id="CHEBI:29035"/>
    </ligand>
</feature>
<keyword evidence="7" id="KW-0479">Metal-binding</keyword>
<evidence type="ECO:0000256" key="9">
    <source>
        <dbReference type="SAM" id="Phobius"/>
    </source>
</evidence>
<feature type="domain" description="Sulfatase N-terminal" evidence="10">
    <location>
        <begin position="280"/>
        <end position="550"/>
    </location>
</feature>
<keyword evidence="3 9" id="KW-0812">Transmembrane</keyword>
<gene>
    <name evidence="11" type="ORF">DI586_03575</name>
</gene>
<feature type="binding site" evidence="8">
    <location>
        <position position="328"/>
    </location>
    <ligand>
        <name>Mn(2+)</name>
        <dbReference type="ChEBI" id="CHEBI:29035"/>
    </ligand>
</feature>
<dbReference type="PIRSF" id="PIRSF005091">
    <property type="entry name" value="Mmb_sulf_HI1246"/>
    <property type="match status" value="1"/>
</dbReference>
<dbReference type="SUPFAM" id="SSF53649">
    <property type="entry name" value="Alkaline phosphatase-like"/>
    <property type="match status" value="1"/>
</dbReference>
<accession>A0A2W5FN76</accession>